<comment type="subcellular location">
    <subcellularLocation>
        <location evidence="8">Cytoplasm</location>
    </subcellularLocation>
</comment>
<evidence type="ECO:0000259" key="9">
    <source>
        <dbReference type="PROSITE" id="PS00631"/>
    </source>
</evidence>
<keyword evidence="5 8" id="KW-0645">Protease</keyword>
<feature type="binding site" evidence="8">
    <location>
        <position position="267"/>
    </location>
    <ligand>
        <name>Mn(2+)</name>
        <dbReference type="ChEBI" id="CHEBI:29035"/>
        <label>1</label>
    </ligand>
</feature>
<dbReference type="InterPro" id="IPR000819">
    <property type="entry name" value="Peptidase_M17_C"/>
</dbReference>
<dbReference type="HAMAP" id="MF_00181">
    <property type="entry name" value="Cytosol_peptidase_M17"/>
    <property type="match status" value="1"/>
</dbReference>
<dbReference type="RefSeq" id="WP_394818805.1">
    <property type="nucleotide sequence ID" value="NZ_JAWJZY010000001.1"/>
</dbReference>
<evidence type="ECO:0000313" key="10">
    <source>
        <dbReference type="EMBL" id="MEE8657821.1"/>
    </source>
</evidence>
<organism evidence="10 11">
    <name type="scientific">Sorlinia euscelidii</name>
    <dbReference type="NCBI Taxonomy" id="3081148"/>
    <lineage>
        <taxon>Bacteria</taxon>
        <taxon>Pseudomonadati</taxon>
        <taxon>Pseudomonadota</taxon>
        <taxon>Alphaproteobacteria</taxon>
        <taxon>Acetobacterales</taxon>
        <taxon>Acetobacteraceae</taxon>
        <taxon>Sorlinia</taxon>
    </lineage>
</organism>
<evidence type="ECO:0000256" key="8">
    <source>
        <dbReference type="HAMAP-Rule" id="MF_00181"/>
    </source>
</evidence>
<evidence type="ECO:0000256" key="6">
    <source>
        <dbReference type="ARBA" id="ARBA00022801"/>
    </source>
</evidence>
<dbReference type="NCBIfam" id="NF002075">
    <property type="entry name" value="PRK00913.2-2"/>
    <property type="match status" value="1"/>
</dbReference>
<dbReference type="NCBIfam" id="NF002073">
    <property type="entry name" value="PRK00913.1-2"/>
    <property type="match status" value="1"/>
</dbReference>
<sequence>MLEIQVKAAATIFDAEHGTQTGRYFAILIPQDDDLSSGICEMLDHRTNGALRRAAAITKFKGERDQSCTLIAPCPDIAQIVLVGYGEEANLTPNRVENAAALAASLCRKAESVSMAYVGRAETFAAHAAYGATLGQYRFSRYKHDAELAASLRKLDLFVEDIDATTKQWARLQSIALGVFRTRDLVNEPGNVLHPPEFAKRIETLRDIGVSVTILTASTLQELGFGALLGVAQGSDKEAHVAIMHYAHSDNQNDAPIALIGKGVTFDSGGISIKPANGMEEMKTDMGGAAAVVGTIEALARRHARANVVGVVGLVENMLSGNAQRPGDIVTSYAGKTIEVLNTDAEGRLVLADVLAYTRNVYRPQLMIDLATLTGAIVISLGHEYAGVFSNNETLKTRLVSAGETSGDALWPMPMGPAYDREIDSPIADMKNIGSRAGGSITAAQFLARFVGDTPWAHLDIAGVAARNDAAPTCPKGASGFGVRLLDQLIYLYESGENLI</sequence>
<dbReference type="EC" id="3.4.11.1" evidence="8"/>
<dbReference type="EMBL" id="JAWJZY010000001">
    <property type="protein sequence ID" value="MEE8657821.1"/>
    <property type="molecule type" value="Genomic_DNA"/>
</dbReference>
<evidence type="ECO:0000256" key="2">
    <source>
        <dbReference type="ARBA" id="ARBA00000967"/>
    </source>
</evidence>
<dbReference type="PANTHER" id="PTHR11963">
    <property type="entry name" value="LEUCINE AMINOPEPTIDASE-RELATED"/>
    <property type="match status" value="1"/>
</dbReference>
<dbReference type="InterPro" id="IPR043472">
    <property type="entry name" value="Macro_dom-like"/>
</dbReference>
<dbReference type="NCBIfam" id="NF002074">
    <property type="entry name" value="PRK00913.1-4"/>
    <property type="match status" value="1"/>
</dbReference>
<feature type="binding site" evidence="8">
    <location>
        <position position="346"/>
    </location>
    <ligand>
        <name>Mn(2+)</name>
        <dbReference type="ChEBI" id="CHEBI:29035"/>
        <label>2</label>
    </ligand>
</feature>
<dbReference type="SUPFAM" id="SSF53187">
    <property type="entry name" value="Zn-dependent exopeptidases"/>
    <property type="match status" value="1"/>
</dbReference>
<feature type="binding site" evidence="8">
    <location>
        <position position="285"/>
    </location>
    <ligand>
        <name>Mn(2+)</name>
        <dbReference type="ChEBI" id="CHEBI:29035"/>
        <label>2</label>
    </ligand>
</feature>
<accession>A0ABU7U184</accession>
<dbReference type="SUPFAM" id="SSF52949">
    <property type="entry name" value="Macro domain-like"/>
    <property type="match status" value="1"/>
</dbReference>
<feature type="active site" evidence="8">
    <location>
        <position position="348"/>
    </location>
</feature>
<keyword evidence="6 8" id="KW-0378">Hydrolase</keyword>
<dbReference type="Pfam" id="PF02789">
    <property type="entry name" value="Peptidase_M17_N"/>
    <property type="match status" value="1"/>
</dbReference>
<comment type="catalytic activity">
    <reaction evidence="1 8">
        <text>Release of an N-terminal amino acid, Xaa-|-Yaa-, in which Xaa is preferably Leu, but may be other amino acids including Pro although not Arg or Lys, and Yaa may be Pro. Amino acid amides and methyl esters are also readily hydrolyzed, but rates on arylamides are exceedingly low.</text>
        <dbReference type="EC" id="3.4.11.1"/>
    </reaction>
</comment>
<keyword evidence="7 8" id="KW-0464">Manganese</keyword>
<comment type="caution">
    <text evidence="10">The sequence shown here is derived from an EMBL/GenBank/DDBJ whole genome shotgun (WGS) entry which is preliminary data.</text>
</comment>
<dbReference type="PANTHER" id="PTHR11963:SF23">
    <property type="entry name" value="CYTOSOL AMINOPEPTIDASE"/>
    <property type="match status" value="1"/>
</dbReference>
<dbReference type="Gene3D" id="3.40.220.10">
    <property type="entry name" value="Leucine Aminopeptidase, subunit E, domain 1"/>
    <property type="match status" value="1"/>
</dbReference>
<keyword evidence="4 8" id="KW-0031">Aminopeptidase</keyword>
<dbReference type="InterPro" id="IPR011356">
    <property type="entry name" value="Leucine_aapep/pepB"/>
</dbReference>
<proteinExistence type="inferred from homology"/>
<gene>
    <name evidence="8" type="primary">pepA</name>
    <name evidence="10" type="ORF">DOFOFD_02175</name>
</gene>
<dbReference type="PROSITE" id="PS00631">
    <property type="entry name" value="CYTOSOL_AP"/>
    <property type="match status" value="1"/>
</dbReference>
<name>A0ABU7U184_9PROT</name>
<feature type="binding site" evidence="8">
    <location>
        <position position="344"/>
    </location>
    <ligand>
        <name>Mn(2+)</name>
        <dbReference type="ChEBI" id="CHEBI:29035"/>
        <label>1</label>
    </ligand>
</feature>
<dbReference type="NCBIfam" id="NF002077">
    <property type="entry name" value="PRK00913.2-4"/>
    <property type="match status" value="1"/>
</dbReference>
<comment type="similarity">
    <text evidence="3 8">Belongs to the peptidase M17 family.</text>
</comment>
<evidence type="ECO:0000256" key="7">
    <source>
        <dbReference type="ARBA" id="ARBA00023211"/>
    </source>
</evidence>
<feature type="active site" evidence="8">
    <location>
        <position position="274"/>
    </location>
</feature>
<feature type="domain" description="Cytosol aminopeptidase" evidence="9">
    <location>
        <begin position="342"/>
        <end position="349"/>
    </location>
</feature>
<feature type="binding site" evidence="8">
    <location>
        <position position="262"/>
    </location>
    <ligand>
        <name>Mn(2+)</name>
        <dbReference type="ChEBI" id="CHEBI:29035"/>
        <label>2</label>
    </ligand>
</feature>
<dbReference type="InterPro" id="IPR023042">
    <property type="entry name" value="Peptidase_M17_leu_NH2_pept"/>
</dbReference>
<dbReference type="InterPro" id="IPR008283">
    <property type="entry name" value="Peptidase_M17_N"/>
</dbReference>
<evidence type="ECO:0000256" key="4">
    <source>
        <dbReference type="ARBA" id="ARBA00022438"/>
    </source>
</evidence>
<evidence type="ECO:0000256" key="3">
    <source>
        <dbReference type="ARBA" id="ARBA00009528"/>
    </source>
</evidence>
<protein>
    <recommendedName>
        <fullName evidence="8">Probable cytosol aminopeptidase</fullName>
        <ecNumber evidence="8">3.4.11.1</ecNumber>
    </recommendedName>
    <alternativeName>
        <fullName evidence="8">Leucine aminopeptidase</fullName>
        <shortName evidence="8">LAP</shortName>
        <ecNumber evidence="8">3.4.11.10</ecNumber>
    </alternativeName>
    <alternativeName>
        <fullName evidence="8">Leucyl aminopeptidase</fullName>
    </alternativeName>
</protein>
<dbReference type="EC" id="3.4.11.10" evidence="8"/>
<dbReference type="Proteomes" id="UP001312908">
    <property type="component" value="Unassembled WGS sequence"/>
</dbReference>
<evidence type="ECO:0000313" key="11">
    <source>
        <dbReference type="Proteomes" id="UP001312908"/>
    </source>
</evidence>
<keyword evidence="8" id="KW-0479">Metal-binding</keyword>
<comment type="catalytic activity">
    <reaction evidence="2 8">
        <text>Release of an N-terminal amino acid, preferentially leucine, but not glutamic or aspartic acids.</text>
        <dbReference type="EC" id="3.4.11.10"/>
    </reaction>
</comment>
<comment type="function">
    <text evidence="8">Presumably involved in the processing and regular turnover of intracellular proteins. Catalyzes the removal of unsubstituted N-terminal amino acids from various peptides.</text>
</comment>
<dbReference type="PRINTS" id="PR00481">
    <property type="entry name" value="LAMNOPPTDASE"/>
</dbReference>
<feature type="binding site" evidence="8">
    <location>
        <position position="346"/>
    </location>
    <ligand>
        <name>Mn(2+)</name>
        <dbReference type="ChEBI" id="CHEBI:29035"/>
        <label>1</label>
    </ligand>
</feature>
<keyword evidence="11" id="KW-1185">Reference proteome</keyword>
<dbReference type="CDD" id="cd00433">
    <property type="entry name" value="Peptidase_M17"/>
    <property type="match status" value="1"/>
</dbReference>
<reference evidence="10 11" key="1">
    <citation type="submission" date="2023-10" db="EMBL/GenBank/DDBJ databases">
        <title>Sorlinia euscelidii gen. nov., sp. nov., an acetic acid bacteria isolated from the gut of Euscelidius variegatus emitter.</title>
        <authorList>
            <person name="Michoud G."/>
            <person name="Marasco R."/>
            <person name="Seferji K."/>
            <person name="Gonella E."/>
            <person name="Garuglieri E."/>
            <person name="Alma A."/>
            <person name="Mapelli F."/>
            <person name="Borin S."/>
            <person name="Daffonchio D."/>
            <person name="Crotti E."/>
        </authorList>
    </citation>
    <scope>NUCLEOTIDE SEQUENCE [LARGE SCALE GENOMIC DNA]</scope>
    <source>
        <strain evidence="10 11">EV16P</strain>
    </source>
</reference>
<dbReference type="GO" id="GO:0004177">
    <property type="term" value="F:aminopeptidase activity"/>
    <property type="evidence" value="ECO:0007669"/>
    <property type="project" value="UniProtKB-KW"/>
</dbReference>
<dbReference type="Pfam" id="PF00883">
    <property type="entry name" value="Peptidase_M17"/>
    <property type="match status" value="1"/>
</dbReference>
<feature type="binding site" evidence="8">
    <location>
        <position position="267"/>
    </location>
    <ligand>
        <name>Mn(2+)</name>
        <dbReference type="ChEBI" id="CHEBI:29035"/>
        <label>2</label>
    </ligand>
</feature>
<evidence type="ECO:0000256" key="5">
    <source>
        <dbReference type="ARBA" id="ARBA00022670"/>
    </source>
</evidence>
<comment type="cofactor">
    <cofactor evidence="8">
        <name>Mn(2+)</name>
        <dbReference type="ChEBI" id="CHEBI:29035"/>
    </cofactor>
    <text evidence="8">Binds 2 manganese ions per subunit.</text>
</comment>
<keyword evidence="8" id="KW-0963">Cytoplasm</keyword>
<evidence type="ECO:0000256" key="1">
    <source>
        <dbReference type="ARBA" id="ARBA00000135"/>
    </source>
</evidence>
<dbReference type="Gene3D" id="3.40.630.10">
    <property type="entry name" value="Zn peptidases"/>
    <property type="match status" value="1"/>
</dbReference>